<feature type="transmembrane region" description="Helical" evidence="1">
    <location>
        <begin position="6"/>
        <end position="30"/>
    </location>
</feature>
<protein>
    <submittedName>
        <fullName evidence="2">Uncharacterized protein</fullName>
    </submittedName>
</protein>
<keyword evidence="1" id="KW-0472">Membrane</keyword>
<evidence type="ECO:0000313" key="3">
    <source>
        <dbReference type="Proteomes" id="UP001212498"/>
    </source>
</evidence>
<proteinExistence type="predicted"/>
<dbReference type="EMBL" id="JAPNUD010000163">
    <property type="protein sequence ID" value="MDA0645930.1"/>
    <property type="molecule type" value="Genomic_DNA"/>
</dbReference>
<accession>A0ABT4T9B2</accession>
<dbReference type="RefSeq" id="WP_271279415.1">
    <property type="nucleotide sequence ID" value="NZ_BAABFD010000002.1"/>
</dbReference>
<dbReference type="Proteomes" id="UP001212498">
    <property type="component" value="Unassembled WGS sequence"/>
</dbReference>
<evidence type="ECO:0000256" key="1">
    <source>
        <dbReference type="SAM" id="Phobius"/>
    </source>
</evidence>
<keyword evidence="1" id="KW-1133">Transmembrane helix</keyword>
<reference evidence="2 3" key="1">
    <citation type="submission" date="2022-11" db="EMBL/GenBank/DDBJ databases">
        <title>Nonomuraea corallina sp. nov., a new species of the genus Nonomuraea isolated from sea side sediment in Thai sea.</title>
        <authorList>
            <person name="Ngamcharungchit C."/>
            <person name="Matsumoto A."/>
            <person name="Suriyachadkun C."/>
            <person name="Panbangred W."/>
            <person name="Inahashi Y."/>
            <person name="Intra B."/>
        </authorList>
    </citation>
    <scope>NUCLEOTIDE SEQUENCE [LARGE SCALE GENOMIC DNA]</scope>
    <source>
        <strain evidence="2 3">DSM 43553</strain>
    </source>
</reference>
<keyword evidence="1" id="KW-0812">Transmembrane</keyword>
<keyword evidence="3" id="KW-1185">Reference proteome</keyword>
<sequence>MESPRVTVAPVLLLTAYGLVMYAVSGLALIPLRRTTHLRKELA</sequence>
<comment type="caution">
    <text evidence="2">The sequence shown here is derived from an EMBL/GenBank/DDBJ whole genome shotgun (WGS) entry which is preliminary data.</text>
</comment>
<organism evidence="2 3">
    <name type="scientific">Nonomuraea ferruginea</name>
    <dbReference type="NCBI Taxonomy" id="46174"/>
    <lineage>
        <taxon>Bacteria</taxon>
        <taxon>Bacillati</taxon>
        <taxon>Actinomycetota</taxon>
        <taxon>Actinomycetes</taxon>
        <taxon>Streptosporangiales</taxon>
        <taxon>Streptosporangiaceae</taxon>
        <taxon>Nonomuraea</taxon>
    </lineage>
</organism>
<gene>
    <name evidence="2" type="ORF">OUY24_35350</name>
</gene>
<evidence type="ECO:0000313" key="2">
    <source>
        <dbReference type="EMBL" id="MDA0645930.1"/>
    </source>
</evidence>
<name>A0ABT4T9B2_9ACTN</name>